<feature type="domain" description="Tc1-like transposase DDE" evidence="1">
    <location>
        <begin position="4"/>
        <end position="64"/>
    </location>
</feature>
<evidence type="ECO:0000259" key="1">
    <source>
        <dbReference type="Pfam" id="PF13358"/>
    </source>
</evidence>
<accession>A0A4S8MFU6</accession>
<gene>
    <name evidence="2" type="ORF">K435DRAFT_656232</name>
</gene>
<feature type="non-terminal residue" evidence="2">
    <location>
        <position position="1"/>
    </location>
</feature>
<dbReference type="InterPro" id="IPR038717">
    <property type="entry name" value="Tc1-like_DDE_dom"/>
</dbReference>
<dbReference type="InterPro" id="IPR036397">
    <property type="entry name" value="RNaseH_sf"/>
</dbReference>
<dbReference type="AlphaFoldDB" id="A0A4S8MFU6"/>
<protein>
    <recommendedName>
        <fullName evidence="1">Tc1-like transposase DDE domain-containing protein</fullName>
    </recommendedName>
</protein>
<dbReference type="SUPFAM" id="SSF53098">
    <property type="entry name" value="Ribonuclease H-like"/>
    <property type="match status" value="1"/>
</dbReference>
<dbReference type="Pfam" id="PF13358">
    <property type="entry name" value="DDE_3"/>
    <property type="match status" value="1"/>
</dbReference>
<dbReference type="Gene3D" id="3.30.420.10">
    <property type="entry name" value="Ribonuclease H-like superfamily/Ribonuclease H"/>
    <property type="match status" value="1"/>
</dbReference>
<dbReference type="PANTHER" id="PTHR46564">
    <property type="entry name" value="TRANSPOSASE"/>
    <property type="match status" value="1"/>
</dbReference>
<dbReference type="OrthoDB" id="2142724at2759"/>
<evidence type="ECO:0000313" key="2">
    <source>
        <dbReference type="EMBL" id="THV00974.1"/>
    </source>
</evidence>
<dbReference type="PANTHER" id="PTHR46564:SF1">
    <property type="entry name" value="TRANSPOSASE"/>
    <property type="match status" value="1"/>
</dbReference>
<keyword evidence="3" id="KW-1185">Reference proteome</keyword>
<organism evidence="2 3">
    <name type="scientific">Dendrothele bispora (strain CBS 962.96)</name>
    <dbReference type="NCBI Taxonomy" id="1314807"/>
    <lineage>
        <taxon>Eukaryota</taxon>
        <taxon>Fungi</taxon>
        <taxon>Dikarya</taxon>
        <taxon>Basidiomycota</taxon>
        <taxon>Agaricomycotina</taxon>
        <taxon>Agaricomycetes</taxon>
        <taxon>Agaricomycetidae</taxon>
        <taxon>Agaricales</taxon>
        <taxon>Agaricales incertae sedis</taxon>
        <taxon>Dendrothele</taxon>
    </lineage>
</organism>
<dbReference type="EMBL" id="ML179096">
    <property type="protein sequence ID" value="THV00974.1"/>
    <property type="molecule type" value="Genomic_DNA"/>
</dbReference>
<reference evidence="2 3" key="1">
    <citation type="journal article" date="2019" name="Nat. Ecol. Evol.">
        <title>Megaphylogeny resolves global patterns of mushroom evolution.</title>
        <authorList>
            <person name="Varga T."/>
            <person name="Krizsan K."/>
            <person name="Foldi C."/>
            <person name="Dima B."/>
            <person name="Sanchez-Garcia M."/>
            <person name="Sanchez-Ramirez S."/>
            <person name="Szollosi G.J."/>
            <person name="Szarkandi J.G."/>
            <person name="Papp V."/>
            <person name="Albert L."/>
            <person name="Andreopoulos W."/>
            <person name="Angelini C."/>
            <person name="Antonin V."/>
            <person name="Barry K.W."/>
            <person name="Bougher N.L."/>
            <person name="Buchanan P."/>
            <person name="Buyck B."/>
            <person name="Bense V."/>
            <person name="Catcheside P."/>
            <person name="Chovatia M."/>
            <person name="Cooper J."/>
            <person name="Damon W."/>
            <person name="Desjardin D."/>
            <person name="Finy P."/>
            <person name="Geml J."/>
            <person name="Haridas S."/>
            <person name="Hughes K."/>
            <person name="Justo A."/>
            <person name="Karasinski D."/>
            <person name="Kautmanova I."/>
            <person name="Kiss B."/>
            <person name="Kocsube S."/>
            <person name="Kotiranta H."/>
            <person name="LaButti K.M."/>
            <person name="Lechner B.E."/>
            <person name="Liimatainen K."/>
            <person name="Lipzen A."/>
            <person name="Lukacs Z."/>
            <person name="Mihaltcheva S."/>
            <person name="Morgado L.N."/>
            <person name="Niskanen T."/>
            <person name="Noordeloos M.E."/>
            <person name="Ohm R.A."/>
            <person name="Ortiz-Santana B."/>
            <person name="Ovrebo C."/>
            <person name="Racz N."/>
            <person name="Riley R."/>
            <person name="Savchenko A."/>
            <person name="Shiryaev A."/>
            <person name="Soop K."/>
            <person name="Spirin V."/>
            <person name="Szebenyi C."/>
            <person name="Tomsovsky M."/>
            <person name="Tulloss R.E."/>
            <person name="Uehling J."/>
            <person name="Grigoriev I.V."/>
            <person name="Vagvolgyi C."/>
            <person name="Papp T."/>
            <person name="Martin F.M."/>
            <person name="Miettinen O."/>
            <person name="Hibbett D.S."/>
            <person name="Nagy L.G."/>
        </authorList>
    </citation>
    <scope>NUCLEOTIDE SEQUENCE [LARGE SCALE GENOMIC DNA]</scope>
    <source>
        <strain evidence="2 3">CBS 962.96</strain>
    </source>
</reference>
<sequence length="103" mass="11765">LPVMNPYPGPRSVILLDNARIHHSDEVTELVEAHGCRLLYLPPYCPQYQPIELAFSTIKAHLKRWGIGFYGAGAGLFFEMYDACSHVITPEITWGFWRHCGYL</sequence>
<dbReference type="InterPro" id="IPR012337">
    <property type="entry name" value="RNaseH-like_sf"/>
</dbReference>
<dbReference type="GO" id="GO:0003676">
    <property type="term" value="F:nucleic acid binding"/>
    <property type="evidence" value="ECO:0007669"/>
    <property type="project" value="InterPro"/>
</dbReference>
<dbReference type="Proteomes" id="UP000297245">
    <property type="component" value="Unassembled WGS sequence"/>
</dbReference>
<evidence type="ECO:0000313" key="3">
    <source>
        <dbReference type="Proteomes" id="UP000297245"/>
    </source>
</evidence>
<name>A0A4S8MFU6_DENBC</name>
<proteinExistence type="predicted"/>